<proteinExistence type="predicted"/>
<dbReference type="EMBL" id="CM055101">
    <property type="protein sequence ID" value="KAJ7541456.1"/>
    <property type="molecule type" value="Genomic_DNA"/>
</dbReference>
<keyword evidence="2" id="KW-1185">Reference proteome</keyword>
<reference evidence="2" key="1">
    <citation type="journal article" date="2024" name="Proc. Natl. Acad. Sci. U.S.A.">
        <title>Extraordinary preservation of gene collinearity over three hundred million years revealed in homosporous lycophytes.</title>
        <authorList>
            <person name="Li C."/>
            <person name="Wickell D."/>
            <person name="Kuo L.Y."/>
            <person name="Chen X."/>
            <person name="Nie B."/>
            <person name="Liao X."/>
            <person name="Peng D."/>
            <person name="Ji J."/>
            <person name="Jenkins J."/>
            <person name="Williams M."/>
            <person name="Shu S."/>
            <person name="Plott C."/>
            <person name="Barry K."/>
            <person name="Rajasekar S."/>
            <person name="Grimwood J."/>
            <person name="Han X."/>
            <person name="Sun S."/>
            <person name="Hou Z."/>
            <person name="He W."/>
            <person name="Dai G."/>
            <person name="Sun C."/>
            <person name="Schmutz J."/>
            <person name="Leebens-Mack J.H."/>
            <person name="Li F.W."/>
            <person name="Wang L."/>
        </authorList>
    </citation>
    <scope>NUCLEOTIDE SEQUENCE [LARGE SCALE GENOMIC DNA]</scope>
    <source>
        <strain evidence="2">cv. PW_Plant_1</strain>
    </source>
</reference>
<protein>
    <submittedName>
        <fullName evidence="1">Uncharacterized protein</fullName>
    </submittedName>
</protein>
<sequence length="324" mass="34313">MDFFKKLEGLTQEDQEGGSGASHPQGQKGGFSDLLHTASSLLSSSQDKPHHSAAPPSHGDPTAHRPTGAGHSAYEEDAPDSWNGSGGKPTQGHAPGPGDQQGPAGKPAYGDLLASAKVVLEAAQGKGGADKAKLAGAAASILGAASTYGKLEDQQYGEYIRKAQDYLQSYESKQGQGAGYGAPVSASTAHGQPPTTHDPSPAHHPKPRPTQEYSSAPGHNYQSTDDDYSAPRHKYQSTDDDYSAPRHKYQSTDDEYSAPRHNYQSTDDYPSAPGHRPTHNYDAAEDYPSAHGYPPEEHGIRPGYGHGRAAQRPPSSYDSPYGED</sequence>
<gene>
    <name evidence="1" type="ORF">O6H91_10G060400</name>
</gene>
<evidence type="ECO:0000313" key="1">
    <source>
        <dbReference type="EMBL" id="KAJ7541456.1"/>
    </source>
</evidence>
<organism evidence="1 2">
    <name type="scientific">Diphasiastrum complanatum</name>
    <name type="common">Issler's clubmoss</name>
    <name type="synonym">Lycopodium complanatum</name>
    <dbReference type="NCBI Taxonomy" id="34168"/>
    <lineage>
        <taxon>Eukaryota</taxon>
        <taxon>Viridiplantae</taxon>
        <taxon>Streptophyta</taxon>
        <taxon>Embryophyta</taxon>
        <taxon>Tracheophyta</taxon>
        <taxon>Lycopodiopsida</taxon>
        <taxon>Lycopodiales</taxon>
        <taxon>Lycopodiaceae</taxon>
        <taxon>Lycopodioideae</taxon>
        <taxon>Diphasiastrum</taxon>
    </lineage>
</organism>
<evidence type="ECO:0000313" key="2">
    <source>
        <dbReference type="Proteomes" id="UP001162992"/>
    </source>
</evidence>
<name>A0ACC2CHH8_DIPCM</name>
<dbReference type="Proteomes" id="UP001162992">
    <property type="component" value="Chromosome 10"/>
</dbReference>
<accession>A0ACC2CHH8</accession>
<comment type="caution">
    <text evidence="1">The sequence shown here is derived from an EMBL/GenBank/DDBJ whole genome shotgun (WGS) entry which is preliminary data.</text>
</comment>